<dbReference type="Proteomes" id="UP000007799">
    <property type="component" value="Unassembled WGS sequence"/>
</dbReference>
<protein>
    <submittedName>
        <fullName evidence="2">Uncharacterized protein</fullName>
    </submittedName>
</protein>
<evidence type="ECO:0000313" key="3">
    <source>
        <dbReference type="Proteomes" id="UP000007799"/>
    </source>
</evidence>
<dbReference type="EMBL" id="GL832962">
    <property type="protein sequence ID" value="EGD83260.1"/>
    <property type="molecule type" value="Genomic_DNA"/>
</dbReference>
<organism evidence="3">
    <name type="scientific">Salpingoeca rosetta (strain ATCC 50818 / BSB-021)</name>
    <dbReference type="NCBI Taxonomy" id="946362"/>
    <lineage>
        <taxon>Eukaryota</taxon>
        <taxon>Choanoflagellata</taxon>
        <taxon>Craspedida</taxon>
        <taxon>Salpingoecidae</taxon>
        <taxon>Salpingoeca</taxon>
    </lineage>
</organism>
<proteinExistence type="predicted"/>
<dbReference type="GeneID" id="16076207"/>
<dbReference type="AlphaFoldDB" id="F2U5P4"/>
<reference evidence="2" key="1">
    <citation type="submission" date="2009-08" db="EMBL/GenBank/DDBJ databases">
        <title>Annotation of Salpingoeca rosetta.</title>
        <authorList>
            <consortium name="The Broad Institute Genome Sequencing Platform"/>
            <person name="Russ C."/>
            <person name="Cuomo C."/>
            <person name="Burger G."/>
            <person name="Gray M.W."/>
            <person name="Holland P.W.H."/>
            <person name="King N."/>
            <person name="Lang F.B.F."/>
            <person name="Roger A.J."/>
            <person name="Ruiz-Trillo I."/>
            <person name="Young S.K."/>
            <person name="Zeng Q."/>
            <person name="Gargeya S."/>
            <person name="Alvarado L."/>
            <person name="Berlin A."/>
            <person name="Chapman S.B."/>
            <person name="Chen Z."/>
            <person name="Freedman E."/>
            <person name="Gellesch M."/>
            <person name="Goldberg J."/>
            <person name="Griggs A."/>
            <person name="Gujja S."/>
            <person name="Heilman E."/>
            <person name="Heiman D."/>
            <person name="Howarth C."/>
            <person name="Mehta T."/>
            <person name="Neiman D."/>
            <person name="Pearson M."/>
            <person name="Roberts A."/>
            <person name="Saif S."/>
            <person name="Shea T."/>
            <person name="Shenoy N."/>
            <person name="Sisk P."/>
            <person name="Stolte C."/>
            <person name="Sykes S."/>
            <person name="White J."/>
            <person name="Yandava C."/>
            <person name="Haas B."/>
            <person name="Nusbaum C."/>
            <person name="Birren B."/>
        </authorList>
    </citation>
    <scope>NUCLEOTIDE SEQUENCE [LARGE SCALE GENOMIC DNA]</scope>
    <source>
        <strain evidence="2">ATCC 50818</strain>
    </source>
</reference>
<evidence type="ECO:0000256" key="1">
    <source>
        <dbReference type="SAM" id="MobiDB-lite"/>
    </source>
</evidence>
<accession>F2U5P4</accession>
<evidence type="ECO:0000313" key="2">
    <source>
        <dbReference type="EMBL" id="EGD83260.1"/>
    </source>
</evidence>
<keyword evidence="3" id="KW-1185">Reference proteome</keyword>
<dbReference type="InParanoid" id="F2U5P4"/>
<feature type="region of interest" description="Disordered" evidence="1">
    <location>
        <begin position="32"/>
        <end position="59"/>
    </location>
</feature>
<gene>
    <name evidence="2" type="ORF">PTSG_03890</name>
</gene>
<dbReference type="KEGG" id="sre:PTSG_03890"/>
<dbReference type="RefSeq" id="XP_004995624.1">
    <property type="nucleotide sequence ID" value="XM_004995567.1"/>
</dbReference>
<sequence>MAKHNTKKGSARRKATGTYGSLLVDIGTCCSSKPASSVKPKERLKPNDPSPLVGVPLSELHYNPVPPMDVWQKREAELMMRDEKRTTRGKHKEVQRAQCNVQDRIKVNKVYKQSGLDQLRGRKKNQTHVAKLRGYLVSNVDIDPNLLFNTRGLK</sequence>
<name>F2U5P4_SALR5</name>